<dbReference type="InterPro" id="IPR027417">
    <property type="entry name" value="P-loop_NTPase"/>
</dbReference>
<dbReference type="InterPro" id="IPR054712">
    <property type="entry name" value="Cas3-like_dom"/>
</dbReference>
<keyword evidence="8" id="KW-0051">Antiviral defense</keyword>
<dbReference type="GO" id="GO:0004386">
    <property type="term" value="F:helicase activity"/>
    <property type="evidence" value="ECO:0007669"/>
    <property type="project" value="UniProtKB-KW"/>
</dbReference>
<dbReference type="AlphaFoldDB" id="A0A1L7CUB0"/>
<evidence type="ECO:0000259" key="9">
    <source>
        <dbReference type="PROSITE" id="PS51643"/>
    </source>
</evidence>
<dbReference type="PROSITE" id="PS51643">
    <property type="entry name" value="HD_CAS3"/>
    <property type="match status" value="1"/>
</dbReference>
<dbReference type="GO" id="GO:0046872">
    <property type="term" value="F:metal ion binding"/>
    <property type="evidence" value="ECO:0007669"/>
    <property type="project" value="UniProtKB-KW"/>
</dbReference>
<keyword evidence="3" id="KW-0479">Metal-binding</keyword>
<dbReference type="InterPro" id="IPR038257">
    <property type="entry name" value="CRISPR-assoc_Cas3_HD_sf"/>
</dbReference>
<dbReference type="NCBIfam" id="TIGR01596">
    <property type="entry name" value="cas3_HD"/>
    <property type="match status" value="1"/>
</dbReference>
<dbReference type="GO" id="GO:0016787">
    <property type="term" value="F:hydrolase activity"/>
    <property type="evidence" value="ECO:0007669"/>
    <property type="project" value="UniProtKB-KW"/>
</dbReference>
<evidence type="ECO:0000256" key="5">
    <source>
        <dbReference type="ARBA" id="ARBA00022801"/>
    </source>
</evidence>
<gene>
    <name evidence="10" type="ORF">CFRA_09460</name>
</gene>
<dbReference type="SUPFAM" id="SSF52540">
    <property type="entry name" value="P-loop containing nucleoside triphosphate hydrolases"/>
    <property type="match status" value="1"/>
</dbReference>
<dbReference type="STRING" id="1437875.CFRA_09460"/>
<evidence type="ECO:0000256" key="2">
    <source>
        <dbReference type="ARBA" id="ARBA00009046"/>
    </source>
</evidence>
<dbReference type="RefSeq" id="WP_075664431.1">
    <property type="nucleotide sequence ID" value="NZ_CP009247.1"/>
</dbReference>
<organism evidence="10 11">
    <name type="scientific">Corynebacterium frankenforstense DSM 45800</name>
    <dbReference type="NCBI Taxonomy" id="1437875"/>
    <lineage>
        <taxon>Bacteria</taxon>
        <taxon>Bacillati</taxon>
        <taxon>Actinomycetota</taxon>
        <taxon>Actinomycetes</taxon>
        <taxon>Mycobacteriales</taxon>
        <taxon>Corynebacteriaceae</taxon>
        <taxon>Corynebacterium</taxon>
    </lineage>
</organism>
<dbReference type="InterPro" id="IPR006483">
    <property type="entry name" value="CRISPR-assoc_Cas3_HD"/>
</dbReference>
<reference evidence="10 11" key="1">
    <citation type="submission" date="2014-08" db="EMBL/GenBank/DDBJ databases">
        <title>Complete genome sequence of Corynebacterium frankenforstense ST18(T) (=DSM 45800(T)), isolated from raw cow milk.</title>
        <authorList>
            <person name="Ruckert C."/>
            <person name="Albersmeier A."/>
            <person name="Winkler A."/>
            <person name="Lipski A."/>
            <person name="Kalinowski J."/>
        </authorList>
    </citation>
    <scope>NUCLEOTIDE SEQUENCE [LARGE SCALE GENOMIC DNA]</scope>
    <source>
        <strain evidence="10 11">ST18</strain>
    </source>
</reference>
<sequence length="1123" mass="120934">MTQFPSFETFYRAVHGYEPFVWQSDLARAVAESGEWPRQISAPTGAGKTSVLDIAVWALARDVDRHGPSERTVPLRTFLTVERRLVVDGAYEHATAISAAIESAPELAAVRDALRKLLPEDWRGPALGVTSLHGGVREDRTWLRPVGAQIITCTVTQLASRSLFRGVGVSPGMLPVHAGLVGTDRMIFVDEPHLVPAAVHMWRECEAIQSAAPEGPTVGQTVVLGATVPDYLSAESPFVGSLEGDPSPAARARCGVAKSARLVEAPTPAVAVKELVSSACEAWADRDRSGGDGVLVVVNTIATAQKVAAEIAKKLKKDAPAHLNVLTSTVRHFDRTGAVFGPDTLTVATQTVEVGVDLDACALVTELASMPALIQRFGRLNRTGLRETTVATVVVQTKGEGITDKPSIAVYGEDQLTATYELLQENAVDGVLEDLPGLGVADETWAEKPRTCAVADYLPRLTATRPPALAPWEALAFGPDHRDRVTVEVAWRDNLDVLGDCPIHSSETIALPIDEVQSFIGGARSGGEFADTQASVSRVATNDPVRLSVRVIRDAAWVAPQRTSDVRPGETVVIDSSEGGYLASLGWSPESQEPVADHSVKAVCEGLTGFFDAALLLGEERVAEAVEVGEDLRAEVVEALPAMPETELIVHGRFVGVRSIHDGWSVGGWVSLADHSAQVERVAGETAALAGLDDSKRTAVSAAGLRHDAGKTDKAFQQMLGNFAGEPWAKGRGSRRRRVQGLVPVGWRHEVLSAETVPEDIDDAGLVRHLILSHHGWGRPLVGHADKVIFNGDNFRELEERFGPWGLALLELVLRFADWEGSRSPRSQGISWESLGIAARNDSDGEIAQRESQENSANSTVVKLTGPRPYSLTTVFAGIGALFAVTRQGDSSARIRYRDGVAELASSQTPVWDEHLASQLYGALLIASGHKDRNGNDTPEADPRVVKANKWHVRYREAALSFEDLARPMFFDAVPGDGPHPVSLPVFIRNGSPFHCLNHDEFEVPDNALFERGSGLVPGKMNGGIDVEADLRLTDGQVEDRYSPGLLAWSMLGMIALGMPGSEYGVGVVDGELRLALPRGWVTMDQIRDLMQAAPERCEFLSWRSASSTLSSYMKLWLPVVDG</sequence>
<feature type="domain" description="HD Cas3-type" evidence="9">
    <location>
        <begin position="665"/>
        <end position="820"/>
    </location>
</feature>
<comment type="similarity">
    <text evidence="1">In the N-terminal section; belongs to the CRISPR-associated nuclease Cas3-HD family.</text>
</comment>
<comment type="similarity">
    <text evidence="2">In the central section; belongs to the CRISPR-associated helicase Cas3 family.</text>
</comment>
<name>A0A1L7CUB0_9CORY</name>
<keyword evidence="11" id="KW-1185">Reference proteome</keyword>
<dbReference type="Pfam" id="PF22590">
    <property type="entry name" value="Cas3-like_C_2"/>
    <property type="match status" value="1"/>
</dbReference>
<keyword evidence="6" id="KW-0347">Helicase</keyword>
<dbReference type="EMBL" id="CP009247">
    <property type="protein sequence ID" value="APT89436.1"/>
    <property type="molecule type" value="Genomic_DNA"/>
</dbReference>
<proteinExistence type="inferred from homology"/>
<evidence type="ECO:0000256" key="1">
    <source>
        <dbReference type="ARBA" id="ARBA00006847"/>
    </source>
</evidence>
<evidence type="ECO:0000256" key="3">
    <source>
        <dbReference type="ARBA" id="ARBA00022723"/>
    </source>
</evidence>
<evidence type="ECO:0000256" key="4">
    <source>
        <dbReference type="ARBA" id="ARBA00022741"/>
    </source>
</evidence>
<keyword evidence="7" id="KW-0067">ATP-binding</keyword>
<accession>A0A1L7CUB0</accession>
<evidence type="ECO:0000313" key="10">
    <source>
        <dbReference type="EMBL" id="APT89436.1"/>
    </source>
</evidence>
<keyword evidence="4" id="KW-0547">Nucleotide-binding</keyword>
<evidence type="ECO:0000313" key="11">
    <source>
        <dbReference type="Proteomes" id="UP000185434"/>
    </source>
</evidence>
<evidence type="ECO:0000256" key="8">
    <source>
        <dbReference type="ARBA" id="ARBA00023118"/>
    </source>
</evidence>
<dbReference type="OrthoDB" id="9810236at2"/>
<dbReference type="Gene3D" id="1.10.3210.30">
    <property type="match status" value="1"/>
</dbReference>
<dbReference type="GO" id="GO:0051607">
    <property type="term" value="P:defense response to virus"/>
    <property type="evidence" value="ECO:0007669"/>
    <property type="project" value="UniProtKB-KW"/>
</dbReference>
<dbReference type="GO" id="GO:0005524">
    <property type="term" value="F:ATP binding"/>
    <property type="evidence" value="ECO:0007669"/>
    <property type="project" value="UniProtKB-KW"/>
</dbReference>
<dbReference type="Proteomes" id="UP000185434">
    <property type="component" value="Chromosome"/>
</dbReference>
<dbReference type="KEGG" id="cfk:CFRA_09460"/>
<evidence type="ECO:0000256" key="6">
    <source>
        <dbReference type="ARBA" id="ARBA00022806"/>
    </source>
</evidence>
<keyword evidence="5" id="KW-0378">Hydrolase</keyword>
<dbReference type="InterPro" id="IPR013444">
    <property type="entry name" value="Helicase_Cas3_CRISPR-ass_Anaes"/>
</dbReference>
<dbReference type="Gene3D" id="3.40.50.300">
    <property type="entry name" value="P-loop containing nucleotide triphosphate hydrolases"/>
    <property type="match status" value="2"/>
</dbReference>
<dbReference type="NCBIfam" id="TIGR02621">
    <property type="entry name" value="cas3_GSU0051"/>
    <property type="match status" value="1"/>
</dbReference>
<dbReference type="SUPFAM" id="SSF109604">
    <property type="entry name" value="HD-domain/PDEase-like"/>
    <property type="match status" value="1"/>
</dbReference>
<evidence type="ECO:0000256" key="7">
    <source>
        <dbReference type="ARBA" id="ARBA00022840"/>
    </source>
</evidence>
<protein>
    <recommendedName>
        <fullName evidence="9">HD Cas3-type domain-containing protein</fullName>
    </recommendedName>
</protein>